<evidence type="ECO:0000313" key="2">
    <source>
        <dbReference type="Proteomes" id="UP000658305"/>
    </source>
</evidence>
<sequence>MLPTVVGQGNRMLPFIRRKAESKPNGDWWTDAFTQEVRATIEGVFAPLGGGTAESLARSTNPNSLGTLAEYLKKEHLRHLGYKLLDRADTLVNENVPVLDLHFYFAVRGAFYYRWRDHDPFALDEAVKSFQRQIGLGANVVRFFREDKNWGFIPAHAGYRQLRIIEEKRGNWTLARALCKQANAEGWADDWDHHIGRIDKKLAAIKTLG</sequence>
<proteinExistence type="predicted"/>
<reference evidence="2" key="1">
    <citation type="journal article" date="2019" name="Int. J. Syst. Evol. Microbiol.">
        <title>The Global Catalogue of Microorganisms (GCM) 10K type strain sequencing project: providing services to taxonomists for standard genome sequencing and annotation.</title>
        <authorList>
            <consortium name="The Broad Institute Genomics Platform"/>
            <consortium name="The Broad Institute Genome Sequencing Center for Infectious Disease"/>
            <person name="Wu L."/>
            <person name="Ma J."/>
        </authorList>
    </citation>
    <scope>NUCLEOTIDE SEQUENCE [LARGE SCALE GENOMIC DNA]</scope>
    <source>
        <strain evidence="2">KCTC 23298</strain>
    </source>
</reference>
<protein>
    <submittedName>
        <fullName evidence="1">Uncharacterized protein</fullName>
    </submittedName>
</protein>
<comment type="caution">
    <text evidence="1">The sequence shown here is derived from an EMBL/GenBank/DDBJ whole genome shotgun (WGS) entry which is preliminary data.</text>
</comment>
<dbReference type="EMBL" id="BMYI01000043">
    <property type="protein sequence ID" value="GHC41556.1"/>
    <property type="molecule type" value="Genomic_DNA"/>
</dbReference>
<gene>
    <name evidence="1" type="ORF">GCM10007291_49350</name>
</gene>
<evidence type="ECO:0000313" key="1">
    <source>
        <dbReference type="EMBL" id="GHC41556.1"/>
    </source>
</evidence>
<organism evidence="1 2">
    <name type="scientific">Gemmobacter nanjingensis</name>
    <dbReference type="NCBI Taxonomy" id="488454"/>
    <lineage>
        <taxon>Bacteria</taxon>
        <taxon>Pseudomonadati</taxon>
        <taxon>Pseudomonadota</taxon>
        <taxon>Alphaproteobacteria</taxon>
        <taxon>Rhodobacterales</taxon>
        <taxon>Paracoccaceae</taxon>
        <taxon>Gemmobacter</taxon>
    </lineage>
</organism>
<accession>A0ABQ3FTL7</accession>
<name>A0ABQ3FTL7_9RHOB</name>
<keyword evidence="2" id="KW-1185">Reference proteome</keyword>
<dbReference type="Proteomes" id="UP000658305">
    <property type="component" value="Unassembled WGS sequence"/>
</dbReference>